<dbReference type="EMBL" id="VISO01000001">
    <property type="protein sequence ID" value="TVZ75298.1"/>
    <property type="molecule type" value="Genomic_DNA"/>
</dbReference>
<keyword evidence="1" id="KW-1133">Transmembrane helix</keyword>
<proteinExistence type="predicted"/>
<accession>A0A559TKZ6</accession>
<evidence type="ECO:0000313" key="2">
    <source>
        <dbReference type="EMBL" id="TVZ75298.1"/>
    </source>
</evidence>
<organism evidence="2 3">
    <name type="scientific">Rhizobium mongolense USDA 1844</name>
    <dbReference type="NCBI Taxonomy" id="1079460"/>
    <lineage>
        <taxon>Bacteria</taxon>
        <taxon>Pseudomonadati</taxon>
        <taxon>Pseudomonadota</taxon>
        <taxon>Alphaproteobacteria</taxon>
        <taxon>Hyphomicrobiales</taxon>
        <taxon>Rhizobiaceae</taxon>
        <taxon>Rhizobium/Agrobacterium group</taxon>
        <taxon>Rhizobium</taxon>
    </lineage>
</organism>
<evidence type="ECO:0000256" key="1">
    <source>
        <dbReference type="SAM" id="Phobius"/>
    </source>
</evidence>
<dbReference type="RefSeq" id="WP_156890811.1">
    <property type="nucleotide sequence ID" value="NZ_ATTQ01000089.1"/>
</dbReference>
<feature type="transmembrane region" description="Helical" evidence="1">
    <location>
        <begin position="20"/>
        <end position="47"/>
    </location>
</feature>
<gene>
    <name evidence="2" type="ORF">BCL32_0784</name>
</gene>
<name>A0A559TKZ6_9HYPH</name>
<sequence length="57" mass="5722">MNTDMSAYAVTHLTPEEASAIAGGWGLFGAIAFAVIALGGLAAATIAEGVIRIKHHG</sequence>
<comment type="caution">
    <text evidence="2">The sequence shown here is derived from an EMBL/GenBank/DDBJ whole genome shotgun (WGS) entry which is preliminary data.</text>
</comment>
<protein>
    <submittedName>
        <fullName evidence="2">Uncharacterized protein</fullName>
    </submittedName>
</protein>
<dbReference type="AlphaFoldDB" id="A0A559TKZ6"/>
<keyword evidence="1" id="KW-0812">Transmembrane</keyword>
<keyword evidence="1" id="KW-0472">Membrane</keyword>
<reference evidence="2 3" key="1">
    <citation type="submission" date="2019-06" db="EMBL/GenBank/DDBJ databases">
        <title>Pac Bio to generate improved reference genome sequences for organisms with transposon mutant libraries (support for FEBA project).</title>
        <authorList>
            <person name="Blow M."/>
        </authorList>
    </citation>
    <scope>NUCLEOTIDE SEQUENCE [LARGE SCALE GENOMIC DNA]</scope>
    <source>
        <strain evidence="2 3">USDA 1844</strain>
    </source>
</reference>
<dbReference type="Proteomes" id="UP000319824">
    <property type="component" value="Unassembled WGS sequence"/>
</dbReference>
<evidence type="ECO:0000313" key="3">
    <source>
        <dbReference type="Proteomes" id="UP000319824"/>
    </source>
</evidence>